<evidence type="ECO:0000313" key="5">
    <source>
        <dbReference type="EMBL" id="TBF18934.1"/>
    </source>
</evidence>
<keyword evidence="3" id="KW-0804">Transcription</keyword>
<reference evidence="5 6" key="1">
    <citation type="submission" date="2019-02" db="EMBL/GenBank/DDBJ databases">
        <title>The genomic architecture of introgression among sibling species of bacteria.</title>
        <authorList>
            <person name="Cavassim M.I.A."/>
            <person name="Moeskjaer S."/>
            <person name="Moslemi C."/>
            <person name="Fields B."/>
            <person name="Bachmann A."/>
            <person name="Vilhjalmsson B."/>
            <person name="Schierup M.H."/>
            <person name="Young J.P.W."/>
            <person name="Andersen S.U."/>
        </authorList>
    </citation>
    <scope>NUCLEOTIDE SEQUENCE [LARGE SCALE GENOMIC DNA]</scope>
    <source>
        <strain evidence="5 6">SM42</strain>
    </source>
</reference>
<dbReference type="GO" id="GO:0003677">
    <property type="term" value="F:DNA binding"/>
    <property type="evidence" value="ECO:0007669"/>
    <property type="project" value="UniProtKB-KW"/>
</dbReference>
<dbReference type="Proteomes" id="UP000291892">
    <property type="component" value="Unassembled WGS sequence"/>
</dbReference>
<evidence type="ECO:0000256" key="3">
    <source>
        <dbReference type="ARBA" id="ARBA00023163"/>
    </source>
</evidence>
<dbReference type="InterPro" id="IPR002577">
    <property type="entry name" value="HTH_HxlR"/>
</dbReference>
<dbReference type="InterPro" id="IPR011991">
    <property type="entry name" value="ArsR-like_HTH"/>
</dbReference>
<name>A0AAE8QBT3_9HYPH</name>
<dbReference type="PANTHER" id="PTHR33204:SF18">
    <property type="entry name" value="TRANSCRIPTIONAL REGULATORY PROTEIN"/>
    <property type="match status" value="1"/>
</dbReference>
<comment type="caution">
    <text evidence="5">The sequence shown here is derived from an EMBL/GenBank/DDBJ whole genome shotgun (WGS) entry which is preliminary data.</text>
</comment>
<keyword evidence="2" id="KW-0238">DNA-binding</keyword>
<dbReference type="PANTHER" id="PTHR33204">
    <property type="entry name" value="TRANSCRIPTIONAL REGULATOR, MARR FAMILY"/>
    <property type="match status" value="1"/>
</dbReference>
<evidence type="ECO:0000256" key="1">
    <source>
        <dbReference type="ARBA" id="ARBA00023015"/>
    </source>
</evidence>
<organism evidence="5 6">
    <name type="scientific">Rhizobium ruizarguesonis</name>
    <dbReference type="NCBI Taxonomy" id="2081791"/>
    <lineage>
        <taxon>Bacteria</taxon>
        <taxon>Pseudomonadati</taxon>
        <taxon>Pseudomonadota</taxon>
        <taxon>Alphaproteobacteria</taxon>
        <taxon>Hyphomicrobiales</taxon>
        <taxon>Rhizobiaceae</taxon>
        <taxon>Rhizobium/Agrobacterium group</taxon>
        <taxon>Rhizobium</taxon>
    </lineage>
</organism>
<dbReference type="InterPro" id="IPR036390">
    <property type="entry name" value="WH_DNA-bd_sf"/>
</dbReference>
<evidence type="ECO:0000313" key="6">
    <source>
        <dbReference type="Proteomes" id="UP000291892"/>
    </source>
</evidence>
<proteinExistence type="predicted"/>
<dbReference type="SUPFAM" id="SSF46785">
    <property type="entry name" value="Winged helix' DNA-binding domain"/>
    <property type="match status" value="1"/>
</dbReference>
<sequence>MTIPHILTEHPACWPVRDLLSTIGSKWAILLIGLLQERPKRFSELKREIGDITQKSLTSVLRELEKDGIVDRIVTPTIPPRVDYRLTPLGHSLWKALEALSSWAIENHPAVSEARRRYTDSAGEQIR</sequence>
<evidence type="ECO:0000259" key="4">
    <source>
        <dbReference type="PROSITE" id="PS51118"/>
    </source>
</evidence>
<dbReference type="AlphaFoldDB" id="A0AAE8QBT3"/>
<accession>A0AAE8QBT3</accession>
<protein>
    <submittedName>
        <fullName evidence="5">Transcriptional regulator</fullName>
    </submittedName>
</protein>
<gene>
    <name evidence="5" type="ORF">ELG94_11730</name>
</gene>
<dbReference type="EMBL" id="SIKX01000001">
    <property type="protein sequence ID" value="TBF18934.1"/>
    <property type="molecule type" value="Genomic_DNA"/>
</dbReference>
<dbReference type="InterPro" id="IPR036388">
    <property type="entry name" value="WH-like_DNA-bd_sf"/>
</dbReference>
<dbReference type="Pfam" id="PF01638">
    <property type="entry name" value="HxlR"/>
    <property type="match status" value="1"/>
</dbReference>
<evidence type="ECO:0000256" key="2">
    <source>
        <dbReference type="ARBA" id="ARBA00023125"/>
    </source>
</evidence>
<dbReference type="GO" id="GO:0006355">
    <property type="term" value="P:regulation of DNA-templated transcription"/>
    <property type="evidence" value="ECO:0007669"/>
    <property type="project" value="UniProtKB-ARBA"/>
</dbReference>
<dbReference type="CDD" id="cd00090">
    <property type="entry name" value="HTH_ARSR"/>
    <property type="match status" value="1"/>
</dbReference>
<keyword evidence="1" id="KW-0805">Transcription regulation</keyword>
<dbReference type="PROSITE" id="PS51118">
    <property type="entry name" value="HTH_HXLR"/>
    <property type="match status" value="1"/>
</dbReference>
<dbReference type="Gene3D" id="1.10.10.10">
    <property type="entry name" value="Winged helix-like DNA-binding domain superfamily/Winged helix DNA-binding domain"/>
    <property type="match status" value="1"/>
</dbReference>
<feature type="domain" description="HTH hxlR-type" evidence="4">
    <location>
        <begin position="13"/>
        <end position="112"/>
    </location>
</feature>